<dbReference type="SUPFAM" id="SSF53098">
    <property type="entry name" value="Ribonuclease H-like"/>
    <property type="match status" value="1"/>
</dbReference>
<dbReference type="InterPro" id="IPR012337">
    <property type="entry name" value="RNaseH-like_sf"/>
</dbReference>
<dbReference type="AlphaFoldDB" id="A0A4R1L0X8"/>
<dbReference type="RefSeq" id="WP_131998065.1">
    <property type="nucleotide sequence ID" value="NZ_SMGK01000005.1"/>
</dbReference>
<dbReference type="GO" id="GO:0003676">
    <property type="term" value="F:nucleic acid binding"/>
    <property type="evidence" value="ECO:0007669"/>
    <property type="project" value="InterPro"/>
</dbReference>
<dbReference type="Pfam" id="PF13456">
    <property type="entry name" value="RVT_3"/>
    <property type="match status" value="1"/>
</dbReference>
<evidence type="ECO:0000313" key="3">
    <source>
        <dbReference type="Proteomes" id="UP000295210"/>
    </source>
</evidence>
<name>A0A4R1L0X8_9BACT</name>
<dbReference type="InterPro" id="IPR036397">
    <property type="entry name" value="RNaseH_sf"/>
</dbReference>
<protein>
    <submittedName>
        <fullName evidence="2">Putative phosphoglycerate mutase</fullName>
    </submittedName>
</protein>
<proteinExistence type="predicted"/>
<dbReference type="EMBL" id="SMGK01000005">
    <property type="protein sequence ID" value="TCK71572.1"/>
    <property type="molecule type" value="Genomic_DNA"/>
</dbReference>
<reference evidence="2 3" key="1">
    <citation type="submission" date="2019-03" db="EMBL/GenBank/DDBJ databases">
        <title>Genomic Encyclopedia of Type Strains, Phase IV (KMG-IV): sequencing the most valuable type-strain genomes for metagenomic binning, comparative biology and taxonomic classification.</title>
        <authorList>
            <person name="Goeker M."/>
        </authorList>
    </citation>
    <scope>NUCLEOTIDE SEQUENCE [LARGE SCALE GENOMIC DNA]</scope>
    <source>
        <strain evidence="2 3">DSM 103428</strain>
    </source>
</reference>
<feature type="domain" description="RNase H type-1" evidence="1">
    <location>
        <begin position="6"/>
        <end position="137"/>
    </location>
</feature>
<dbReference type="InterPro" id="IPR002156">
    <property type="entry name" value="RNaseH_domain"/>
</dbReference>
<organism evidence="2 3">
    <name type="scientific">Acidipila rosea</name>
    <dbReference type="NCBI Taxonomy" id="768535"/>
    <lineage>
        <taxon>Bacteria</taxon>
        <taxon>Pseudomonadati</taxon>
        <taxon>Acidobacteriota</taxon>
        <taxon>Terriglobia</taxon>
        <taxon>Terriglobales</taxon>
        <taxon>Acidobacteriaceae</taxon>
        <taxon>Acidipila</taxon>
    </lineage>
</organism>
<comment type="caution">
    <text evidence="2">The sequence shown here is derived from an EMBL/GenBank/DDBJ whole genome shotgun (WGS) entry which is preliminary data.</text>
</comment>
<dbReference type="GO" id="GO:0004523">
    <property type="term" value="F:RNA-DNA hybrid ribonuclease activity"/>
    <property type="evidence" value="ECO:0007669"/>
    <property type="project" value="InterPro"/>
</dbReference>
<dbReference type="PROSITE" id="PS50879">
    <property type="entry name" value="RNASE_H_1"/>
    <property type="match status" value="1"/>
</dbReference>
<evidence type="ECO:0000259" key="1">
    <source>
        <dbReference type="PROSITE" id="PS50879"/>
    </source>
</evidence>
<dbReference type="CDD" id="cd09279">
    <property type="entry name" value="RNase_HI_like"/>
    <property type="match status" value="1"/>
</dbReference>
<dbReference type="PANTHER" id="PTHR46387">
    <property type="entry name" value="POLYNUCLEOTIDYL TRANSFERASE, RIBONUCLEASE H-LIKE SUPERFAMILY PROTEIN"/>
    <property type="match status" value="1"/>
</dbReference>
<dbReference type="Gene3D" id="3.30.420.10">
    <property type="entry name" value="Ribonuclease H-like superfamily/Ribonuclease H"/>
    <property type="match status" value="1"/>
</dbReference>
<accession>A0A4R1L0X8</accession>
<keyword evidence="3" id="KW-1185">Reference proteome</keyword>
<gene>
    <name evidence="2" type="ORF">C7378_2852</name>
</gene>
<dbReference type="OrthoDB" id="7845843at2"/>
<evidence type="ECO:0000313" key="2">
    <source>
        <dbReference type="EMBL" id="TCK71572.1"/>
    </source>
</evidence>
<dbReference type="PANTHER" id="PTHR46387:SF2">
    <property type="entry name" value="RIBONUCLEASE HI"/>
    <property type="match status" value="1"/>
</dbReference>
<sequence>MLHETEESWIIAYCDGGSRGNPGPAGYGVYIETEDHIKLAELSEYLGKKTNNYAEYSGLLASLEFAVEEGHPWLKVVSDSELMVKQIKGQYQVKSPELRPLYEEAKRRIAKLKKFQITHVLREKNRDADRLANEAMDKGTGKAPAAAASAPAPPKLMRGFVKGGVIHLLEGELPEGVFVRIQREGR</sequence>
<dbReference type="Proteomes" id="UP000295210">
    <property type="component" value="Unassembled WGS sequence"/>
</dbReference>